<reference evidence="2 3" key="2">
    <citation type="submission" date="2024-07" db="EMBL/GenBank/DDBJ databases">
        <authorList>
            <person name="Akdeniz Z."/>
        </authorList>
    </citation>
    <scope>NUCLEOTIDE SEQUENCE [LARGE SCALE GENOMIC DNA]</scope>
</reference>
<keyword evidence="3" id="KW-1185">Reference proteome</keyword>
<evidence type="ECO:0000313" key="1">
    <source>
        <dbReference type="EMBL" id="CAI9942495.1"/>
    </source>
</evidence>
<dbReference type="Proteomes" id="UP001642409">
    <property type="component" value="Unassembled WGS sequence"/>
</dbReference>
<dbReference type="EMBL" id="CATOUU010000703">
    <property type="protein sequence ID" value="CAI9942495.1"/>
    <property type="molecule type" value="Genomic_DNA"/>
</dbReference>
<dbReference type="AlphaFoldDB" id="A0AA86PLV2"/>
<dbReference type="EMBL" id="CAXDID020000069">
    <property type="protein sequence ID" value="CAL6013608.1"/>
    <property type="molecule type" value="Genomic_DNA"/>
</dbReference>
<comment type="caution">
    <text evidence="1">The sequence shown here is derived from an EMBL/GenBank/DDBJ whole genome shotgun (WGS) entry which is preliminary data.</text>
</comment>
<reference evidence="1" key="1">
    <citation type="submission" date="2023-06" db="EMBL/GenBank/DDBJ databases">
        <authorList>
            <person name="Kurt Z."/>
        </authorList>
    </citation>
    <scope>NUCLEOTIDE SEQUENCE</scope>
</reference>
<accession>A0AA86PLV2</accession>
<evidence type="ECO:0000313" key="3">
    <source>
        <dbReference type="Proteomes" id="UP001642409"/>
    </source>
</evidence>
<proteinExistence type="predicted"/>
<gene>
    <name evidence="2" type="ORF">HINF_LOCUS23866</name>
    <name evidence="1" type="ORF">HINF_LOCUS30140</name>
</gene>
<name>A0AA86PLV2_9EUKA</name>
<organism evidence="1">
    <name type="scientific">Hexamita inflata</name>
    <dbReference type="NCBI Taxonomy" id="28002"/>
    <lineage>
        <taxon>Eukaryota</taxon>
        <taxon>Metamonada</taxon>
        <taxon>Diplomonadida</taxon>
        <taxon>Hexamitidae</taxon>
        <taxon>Hexamitinae</taxon>
        <taxon>Hexamita</taxon>
    </lineage>
</organism>
<sequence length="116" mass="12729">MTSFQILQPTCASTAESGSSSKYISASLQTALARDILALYPPLKVTPLPPTSVRSPALKMAKSGFRQQMSTILLYFSSSYLEQKQIFSLMLELKIGEFYGQNATFPPSLMRSNHSG</sequence>
<protein>
    <submittedName>
        <fullName evidence="2">Hypothetical_protein</fullName>
    </submittedName>
</protein>
<evidence type="ECO:0000313" key="2">
    <source>
        <dbReference type="EMBL" id="CAL6013608.1"/>
    </source>
</evidence>